<organism evidence="5 6">
    <name type="scientific">Dongia sedimenti</name>
    <dbReference type="NCBI Taxonomy" id="3064282"/>
    <lineage>
        <taxon>Bacteria</taxon>
        <taxon>Pseudomonadati</taxon>
        <taxon>Pseudomonadota</taxon>
        <taxon>Alphaproteobacteria</taxon>
        <taxon>Rhodospirillales</taxon>
        <taxon>Dongiaceae</taxon>
        <taxon>Dongia</taxon>
    </lineage>
</organism>
<comment type="catalytic activity">
    <reaction evidence="4">
        <text>L-phenylalanyl-tRNA(Phe) + an N-terminal L-alpha-aminoacyl-[protein] = an N-terminal L-phenylalanyl-L-alpha-aminoacyl-[protein] + tRNA(Phe)</text>
        <dbReference type="Rhea" id="RHEA:43632"/>
        <dbReference type="Rhea" id="RHEA-COMP:9668"/>
        <dbReference type="Rhea" id="RHEA-COMP:9699"/>
        <dbReference type="Rhea" id="RHEA-COMP:10636"/>
        <dbReference type="Rhea" id="RHEA-COMP:10637"/>
        <dbReference type="ChEBI" id="CHEBI:78442"/>
        <dbReference type="ChEBI" id="CHEBI:78531"/>
        <dbReference type="ChEBI" id="CHEBI:78597"/>
        <dbReference type="ChEBI" id="CHEBI:83561"/>
        <dbReference type="EC" id="2.3.2.6"/>
    </reaction>
</comment>
<comment type="catalytic activity">
    <reaction evidence="4">
        <text>N-terminal L-lysyl-[protein] + L-leucyl-tRNA(Leu) = N-terminal L-leucyl-L-lysyl-[protein] + tRNA(Leu) + H(+)</text>
        <dbReference type="Rhea" id="RHEA:12340"/>
        <dbReference type="Rhea" id="RHEA-COMP:9613"/>
        <dbReference type="Rhea" id="RHEA-COMP:9622"/>
        <dbReference type="Rhea" id="RHEA-COMP:12670"/>
        <dbReference type="Rhea" id="RHEA-COMP:12671"/>
        <dbReference type="ChEBI" id="CHEBI:15378"/>
        <dbReference type="ChEBI" id="CHEBI:65249"/>
        <dbReference type="ChEBI" id="CHEBI:78442"/>
        <dbReference type="ChEBI" id="CHEBI:78494"/>
        <dbReference type="ChEBI" id="CHEBI:133043"/>
        <dbReference type="EC" id="2.3.2.6"/>
    </reaction>
</comment>
<dbReference type="GO" id="GO:0008914">
    <property type="term" value="F:leucyl-tRNA--protein transferase activity"/>
    <property type="evidence" value="ECO:0007669"/>
    <property type="project" value="UniProtKB-EC"/>
</dbReference>
<dbReference type="Proteomes" id="UP001230156">
    <property type="component" value="Unassembled WGS sequence"/>
</dbReference>
<gene>
    <name evidence="4 5" type="primary">aat</name>
    <name evidence="5" type="ORF">Q8A70_27885</name>
</gene>
<evidence type="ECO:0000256" key="4">
    <source>
        <dbReference type="HAMAP-Rule" id="MF_00688"/>
    </source>
</evidence>
<name>A0ABU0YV23_9PROT</name>
<keyword evidence="1 4" id="KW-0963">Cytoplasm</keyword>
<evidence type="ECO:0000256" key="2">
    <source>
        <dbReference type="ARBA" id="ARBA00022679"/>
    </source>
</evidence>
<dbReference type="Pfam" id="PF03588">
    <property type="entry name" value="Leu_Phe_trans"/>
    <property type="match status" value="1"/>
</dbReference>
<sequence length="220" mass="24312">MSNRAKPAKITAEMLLRAYAIGIFPMAEARNDPELYWIDPEARGIIPLDSFHVSHSLRKTIRNGPFTVTCDTRFEEVVEACAAPAPGRRQTWINQTIFDLCCQLFRMGHAHSVETWRDGQLVGGLYGISLGGAFFGESMFSTATDASKVALVHLVARLRQGNYGLLDTQFVTKHLSGFGALEIPREDYRKRLTGALARQAHFSVDVDPEAMDALLGKKGA</sequence>
<dbReference type="RefSeq" id="WP_379962003.1">
    <property type="nucleotide sequence ID" value="NZ_JAUYVI010000013.1"/>
</dbReference>
<keyword evidence="6" id="KW-1185">Reference proteome</keyword>
<comment type="function">
    <text evidence="4">Functions in the N-end rule pathway of protein degradation where it conjugates Leu, Phe and, less efficiently, Met from aminoacyl-tRNAs to the N-termini of proteins containing an N-terminal arginine or lysine.</text>
</comment>
<comment type="similarity">
    <text evidence="4">Belongs to the L/F-transferase family.</text>
</comment>
<dbReference type="NCBIfam" id="TIGR00667">
    <property type="entry name" value="aat"/>
    <property type="match status" value="1"/>
</dbReference>
<evidence type="ECO:0000256" key="3">
    <source>
        <dbReference type="ARBA" id="ARBA00023315"/>
    </source>
</evidence>
<protein>
    <recommendedName>
        <fullName evidence="4">Leucyl/phenylalanyl-tRNA--protein transferase</fullName>
        <ecNumber evidence="4">2.3.2.6</ecNumber>
    </recommendedName>
    <alternativeName>
        <fullName evidence="4">L/F-transferase</fullName>
    </alternativeName>
    <alternativeName>
        <fullName evidence="4">Leucyltransferase</fullName>
    </alternativeName>
    <alternativeName>
        <fullName evidence="4">Phenyalanyltransferase</fullName>
    </alternativeName>
</protein>
<comment type="subcellular location">
    <subcellularLocation>
        <location evidence="4">Cytoplasm</location>
    </subcellularLocation>
</comment>
<comment type="caution">
    <text evidence="5">The sequence shown here is derived from an EMBL/GenBank/DDBJ whole genome shotgun (WGS) entry which is preliminary data.</text>
</comment>
<dbReference type="EMBL" id="JAUYVI010000013">
    <property type="protein sequence ID" value="MDQ7251539.1"/>
    <property type="molecule type" value="Genomic_DNA"/>
</dbReference>
<dbReference type="HAMAP" id="MF_00688">
    <property type="entry name" value="Leu_Phe_trans"/>
    <property type="match status" value="1"/>
</dbReference>
<proteinExistence type="inferred from homology"/>
<dbReference type="InterPro" id="IPR004616">
    <property type="entry name" value="Leu/Phe-tRNA_Trfase"/>
</dbReference>
<keyword evidence="2 4" id="KW-0808">Transferase</keyword>
<dbReference type="PANTHER" id="PTHR30098">
    <property type="entry name" value="LEUCYL/PHENYLALANYL-TRNA--PROTEIN TRANSFERASE"/>
    <property type="match status" value="1"/>
</dbReference>
<evidence type="ECO:0000256" key="1">
    <source>
        <dbReference type="ARBA" id="ARBA00022490"/>
    </source>
</evidence>
<keyword evidence="3 4" id="KW-0012">Acyltransferase</keyword>
<evidence type="ECO:0000313" key="6">
    <source>
        <dbReference type="Proteomes" id="UP001230156"/>
    </source>
</evidence>
<dbReference type="SUPFAM" id="SSF55729">
    <property type="entry name" value="Acyl-CoA N-acyltransferases (Nat)"/>
    <property type="match status" value="1"/>
</dbReference>
<reference evidence="6" key="1">
    <citation type="submission" date="2023-08" db="EMBL/GenBank/DDBJ databases">
        <title>Rhodospirillaceae gen. nov., a novel taxon isolated from the Yangtze River Yuezi River estuary sludge.</title>
        <authorList>
            <person name="Ruan L."/>
        </authorList>
    </citation>
    <scope>NUCLEOTIDE SEQUENCE [LARGE SCALE GENOMIC DNA]</scope>
    <source>
        <strain evidence="6">R-7</strain>
    </source>
</reference>
<accession>A0ABU0YV23</accession>
<evidence type="ECO:0000313" key="5">
    <source>
        <dbReference type="EMBL" id="MDQ7251539.1"/>
    </source>
</evidence>
<dbReference type="EC" id="2.3.2.6" evidence="4"/>
<dbReference type="InterPro" id="IPR016181">
    <property type="entry name" value="Acyl_CoA_acyltransferase"/>
</dbReference>
<dbReference type="InterPro" id="IPR042203">
    <property type="entry name" value="Leu/Phe-tRNA_Trfase_C"/>
</dbReference>
<dbReference type="PANTHER" id="PTHR30098:SF2">
    <property type="entry name" value="LEUCYL_PHENYLALANYL-TRNA--PROTEIN TRANSFERASE"/>
    <property type="match status" value="1"/>
</dbReference>
<comment type="catalytic activity">
    <reaction evidence="4">
        <text>N-terminal L-arginyl-[protein] + L-leucyl-tRNA(Leu) = N-terminal L-leucyl-L-arginyl-[protein] + tRNA(Leu) + H(+)</text>
        <dbReference type="Rhea" id="RHEA:50416"/>
        <dbReference type="Rhea" id="RHEA-COMP:9613"/>
        <dbReference type="Rhea" id="RHEA-COMP:9622"/>
        <dbReference type="Rhea" id="RHEA-COMP:12672"/>
        <dbReference type="Rhea" id="RHEA-COMP:12673"/>
        <dbReference type="ChEBI" id="CHEBI:15378"/>
        <dbReference type="ChEBI" id="CHEBI:64719"/>
        <dbReference type="ChEBI" id="CHEBI:78442"/>
        <dbReference type="ChEBI" id="CHEBI:78494"/>
        <dbReference type="ChEBI" id="CHEBI:133044"/>
        <dbReference type="EC" id="2.3.2.6"/>
    </reaction>
</comment>
<dbReference type="Gene3D" id="3.40.630.70">
    <property type="entry name" value="Leucyl/phenylalanyl-tRNA-protein transferase, C-terminal domain"/>
    <property type="match status" value="1"/>
</dbReference>